<dbReference type="OrthoDB" id="997740at2759"/>
<evidence type="ECO:0000313" key="2">
    <source>
        <dbReference type="Proteomes" id="UP000593573"/>
    </source>
</evidence>
<reference evidence="1 2" key="1">
    <citation type="journal article" date="2019" name="Genome Biol. Evol.">
        <title>Insights into the evolution of the New World diploid cottons (Gossypium, subgenus Houzingenia) based on genome sequencing.</title>
        <authorList>
            <person name="Grover C.E."/>
            <person name="Arick M.A. 2nd"/>
            <person name="Thrash A."/>
            <person name="Conover J.L."/>
            <person name="Sanders W.S."/>
            <person name="Peterson D.G."/>
            <person name="Frelichowski J.E."/>
            <person name="Scheffler J.A."/>
            <person name="Scheffler B.E."/>
            <person name="Wendel J.F."/>
        </authorList>
    </citation>
    <scope>NUCLEOTIDE SEQUENCE [LARGE SCALE GENOMIC DNA]</scope>
    <source>
        <strain evidence="1">57</strain>
        <tissue evidence="1">Leaf</tissue>
    </source>
</reference>
<dbReference type="EMBL" id="JABFAB010000002">
    <property type="protein sequence ID" value="MBA0642563.1"/>
    <property type="molecule type" value="Genomic_DNA"/>
</dbReference>
<comment type="caution">
    <text evidence="1">The sequence shown here is derived from an EMBL/GenBank/DDBJ whole genome shotgun (WGS) entry which is preliminary data.</text>
</comment>
<gene>
    <name evidence="1" type="ORF">Goklo_026925</name>
</gene>
<sequence>KLVYGKNCHLPIKLERKAYWAINELNLDPKLAKKERIPFHSLQNTKMYKGVEFDMMQRLESKNLLFRSRLKLFVGKLKSRRTGLVDSIVDEQTLHCNTVWDVSGVKGKLITEESDDEEGNKAFIPQGTKESDQGFNPLMRECKGIWENATEREWTKFCLPAEEPTVSPLVQKSYLALKQRAATRPFYEMCVFVKAQGINVLVTERSICQFYGAPYYYWDYLYIINLKEFRSIDME</sequence>
<evidence type="ECO:0000313" key="1">
    <source>
        <dbReference type="EMBL" id="MBA0642563.1"/>
    </source>
</evidence>
<name>A0A7J8TWQ4_9ROSI</name>
<organism evidence="1 2">
    <name type="scientific">Gossypium klotzschianum</name>
    <dbReference type="NCBI Taxonomy" id="34286"/>
    <lineage>
        <taxon>Eukaryota</taxon>
        <taxon>Viridiplantae</taxon>
        <taxon>Streptophyta</taxon>
        <taxon>Embryophyta</taxon>
        <taxon>Tracheophyta</taxon>
        <taxon>Spermatophyta</taxon>
        <taxon>Magnoliopsida</taxon>
        <taxon>eudicotyledons</taxon>
        <taxon>Gunneridae</taxon>
        <taxon>Pentapetalae</taxon>
        <taxon>rosids</taxon>
        <taxon>malvids</taxon>
        <taxon>Malvales</taxon>
        <taxon>Malvaceae</taxon>
        <taxon>Malvoideae</taxon>
        <taxon>Gossypium</taxon>
    </lineage>
</organism>
<dbReference type="Proteomes" id="UP000593573">
    <property type="component" value="Unassembled WGS sequence"/>
</dbReference>
<protein>
    <submittedName>
        <fullName evidence="1">Uncharacterized protein</fullName>
    </submittedName>
</protein>
<keyword evidence="2" id="KW-1185">Reference proteome</keyword>
<dbReference type="AlphaFoldDB" id="A0A7J8TWQ4"/>
<accession>A0A7J8TWQ4</accession>
<proteinExistence type="predicted"/>
<feature type="non-terminal residue" evidence="1">
    <location>
        <position position="1"/>
    </location>
</feature>